<accession>H1Y376</accession>
<protein>
    <submittedName>
        <fullName evidence="1">Uncharacterized protein</fullName>
    </submittedName>
</protein>
<dbReference type="Proteomes" id="UP000002774">
    <property type="component" value="Chromosome"/>
</dbReference>
<keyword evidence="2" id="KW-1185">Reference proteome</keyword>
<name>H1Y376_9SPHI</name>
<dbReference type="HOGENOM" id="CLU_3404407_0_0_10"/>
<organism evidence="1 2">
    <name type="scientific">Mucilaginibacter paludis DSM 18603</name>
    <dbReference type="NCBI Taxonomy" id="714943"/>
    <lineage>
        <taxon>Bacteria</taxon>
        <taxon>Pseudomonadati</taxon>
        <taxon>Bacteroidota</taxon>
        <taxon>Sphingobacteriia</taxon>
        <taxon>Sphingobacteriales</taxon>
        <taxon>Sphingobacteriaceae</taxon>
        <taxon>Mucilaginibacter</taxon>
    </lineage>
</organism>
<proteinExistence type="predicted"/>
<evidence type="ECO:0000313" key="1">
    <source>
        <dbReference type="EMBL" id="EHQ28894.1"/>
    </source>
</evidence>
<evidence type="ECO:0000313" key="2">
    <source>
        <dbReference type="Proteomes" id="UP000002774"/>
    </source>
</evidence>
<dbReference type="AlphaFoldDB" id="H1Y376"/>
<gene>
    <name evidence="1" type="ORF">Mucpa_4809</name>
</gene>
<sequence>MKQLVLRGEYALLGLNRVNGQGGGELESGD</sequence>
<reference evidence="1" key="1">
    <citation type="submission" date="2011-09" db="EMBL/GenBank/DDBJ databases">
        <title>The permanent draft genome of Mucilaginibacter paludis DSM 18603.</title>
        <authorList>
            <consortium name="US DOE Joint Genome Institute (JGI-PGF)"/>
            <person name="Lucas S."/>
            <person name="Han J."/>
            <person name="Lapidus A."/>
            <person name="Bruce D."/>
            <person name="Goodwin L."/>
            <person name="Pitluck S."/>
            <person name="Peters L."/>
            <person name="Kyrpides N."/>
            <person name="Mavromatis K."/>
            <person name="Ivanova N."/>
            <person name="Mikhailova N."/>
            <person name="Held B."/>
            <person name="Detter J.C."/>
            <person name="Tapia R."/>
            <person name="Han C."/>
            <person name="Land M."/>
            <person name="Hauser L."/>
            <person name="Markowitz V."/>
            <person name="Cheng J.-F."/>
            <person name="Hugenholtz P."/>
            <person name="Woyke T."/>
            <person name="Wu D."/>
            <person name="Tindall B."/>
            <person name="Brambilla E."/>
            <person name="Klenk H.-P."/>
            <person name="Eisen J.A."/>
        </authorList>
    </citation>
    <scope>NUCLEOTIDE SEQUENCE [LARGE SCALE GENOMIC DNA]</scope>
    <source>
        <strain evidence="1">DSM 18603</strain>
    </source>
</reference>
<dbReference type="EMBL" id="CM001403">
    <property type="protein sequence ID" value="EHQ28894.1"/>
    <property type="molecule type" value="Genomic_DNA"/>
</dbReference>